<name>X6MC84_RETFI</name>
<accession>X6MC84</accession>
<dbReference type="AlphaFoldDB" id="X6MC84"/>
<feature type="non-terminal residue" evidence="2">
    <location>
        <position position="1"/>
    </location>
</feature>
<feature type="compositionally biased region" description="Low complexity" evidence="1">
    <location>
        <begin position="1"/>
        <end position="12"/>
    </location>
</feature>
<dbReference type="EMBL" id="ASPP01023291">
    <property type="protein sequence ID" value="ETO10655.1"/>
    <property type="molecule type" value="Genomic_DNA"/>
</dbReference>
<feature type="compositionally biased region" description="Basic residues" evidence="1">
    <location>
        <begin position="485"/>
        <end position="511"/>
    </location>
</feature>
<proteinExistence type="predicted"/>
<feature type="compositionally biased region" description="Basic residues" evidence="1">
    <location>
        <begin position="25"/>
        <end position="39"/>
    </location>
</feature>
<feature type="region of interest" description="Disordered" evidence="1">
    <location>
        <begin position="81"/>
        <end position="103"/>
    </location>
</feature>
<feature type="region of interest" description="Disordered" evidence="1">
    <location>
        <begin position="477"/>
        <end position="533"/>
    </location>
</feature>
<evidence type="ECO:0000313" key="2">
    <source>
        <dbReference type="EMBL" id="ETO10655.1"/>
    </source>
</evidence>
<sequence length="533" mass="59508">QTQAQTQTQTQAKVEAEAQIQMQRQKPKLKPKSNPKLKPKQKDDNIFQSSISNAERELDITSRSIPKEYTPEPAPLQLQSQLDQALPQSNGDSDVKSDGTHHVPLASNTAIDISEDIHHTFDISHYQKKKKSNRATMELLTVPLAANKNVGILKATENKQLPLDWTLNNHQEENKTTTTAIATTVEAPVMPIHNVVVTAHSLTHSFLGLHSYSPPFTSEHPQLQSKLSISPSDGNSFEFIYQIHLYINIFIYEQPMKNRLIRSEKENHGKYDSGVCLKQIESNLSKLFRSKKPKKLDQHKKDDKLKLLWQSNATPTSIVAIQASDSPSKSKSKSKSKNSVHINLSRSKSKSGDHNEQDQREALRAIASKDNVTEPRANENEVVMNNQLNDRKDTYSKSIDSSKGLTLGHIGSFSDSITNSIHYDNDIKNLQLQTAIEEDAKVSDVSKTNAKESLFCLEDIVDNALSAQGNAVGQAKVKAKEKSKTKSNAKAKSKVKTKNKNKKNTNKKKSKKNNDREDNININVNANANTNTN</sequence>
<feature type="region of interest" description="Disordered" evidence="1">
    <location>
        <begin position="1"/>
        <end position="59"/>
    </location>
</feature>
<feature type="region of interest" description="Disordered" evidence="1">
    <location>
        <begin position="320"/>
        <end position="359"/>
    </location>
</feature>
<feature type="compositionally biased region" description="Low complexity" evidence="1">
    <location>
        <begin position="520"/>
        <end position="533"/>
    </location>
</feature>
<feature type="compositionally biased region" description="Basic and acidic residues" evidence="1">
    <location>
        <begin position="350"/>
        <end position="359"/>
    </location>
</feature>
<organism evidence="2 3">
    <name type="scientific">Reticulomyxa filosa</name>
    <dbReference type="NCBI Taxonomy" id="46433"/>
    <lineage>
        <taxon>Eukaryota</taxon>
        <taxon>Sar</taxon>
        <taxon>Rhizaria</taxon>
        <taxon>Retaria</taxon>
        <taxon>Foraminifera</taxon>
        <taxon>Monothalamids</taxon>
        <taxon>Reticulomyxidae</taxon>
        <taxon>Reticulomyxa</taxon>
    </lineage>
</organism>
<protein>
    <submittedName>
        <fullName evidence="2">HMG box family protein</fullName>
    </submittedName>
</protein>
<evidence type="ECO:0000313" key="3">
    <source>
        <dbReference type="Proteomes" id="UP000023152"/>
    </source>
</evidence>
<keyword evidence="3" id="KW-1185">Reference proteome</keyword>
<comment type="caution">
    <text evidence="2">The sequence shown here is derived from an EMBL/GenBank/DDBJ whole genome shotgun (WGS) entry which is preliminary data.</text>
</comment>
<feature type="non-terminal residue" evidence="2">
    <location>
        <position position="533"/>
    </location>
</feature>
<reference evidence="2 3" key="1">
    <citation type="journal article" date="2013" name="Curr. Biol.">
        <title>The Genome of the Foraminiferan Reticulomyxa filosa.</title>
        <authorList>
            <person name="Glockner G."/>
            <person name="Hulsmann N."/>
            <person name="Schleicher M."/>
            <person name="Noegel A.A."/>
            <person name="Eichinger L."/>
            <person name="Gallinger C."/>
            <person name="Pawlowski J."/>
            <person name="Sierra R."/>
            <person name="Euteneuer U."/>
            <person name="Pillet L."/>
            <person name="Moustafa A."/>
            <person name="Platzer M."/>
            <person name="Groth M."/>
            <person name="Szafranski K."/>
            <person name="Schliwa M."/>
        </authorList>
    </citation>
    <scope>NUCLEOTIDE SEQUENCE [LARGE SCALE GENOMIC DNA]</scope>
</reference>
<dbReference type="Proteomes" id="UP000023152">
    <property type="component" value="Unassembled WGS sequence"/>
</dbReference>
<gene>
    <name evidence="2" type="ORF">RFI_26722</name>
</gene>
<feature type="compositionally biased region" description="Polar residues" evidence="1">
    <location>
        <begin position="81"/>
        <end position="92"/>
    </location>
</feature>
<evidence type="ECO:0000256" key="1">
    <source>
        <dbReference type="SAM" id="MobiDB-lite"/>
    </source>
</evidence>